<protein>
    <submittedName>
        <fullName evidence="1">Uncharacterized protein</fullName>
    </submittedName>
</protein>
<organism evidence="1 2">
    <name type="scientific">Anaerocolumna xylanovorans DSM 12503</name>
    <dbReference type="NCBI Taxonomy" id="1121345"/>
    <lineage>
        <taxon>Bacteria</taxon>
        <taxon>Bacillati</taxon>
        <taxon>Bacillota</taxon>
        <taxon>Clostridia</taxon>
        <taxon>Lachnospirales</taxon>
        <taxon>Lachnospiraceae</taxon>
        <taxon>Anaerocolumna</taxon>
    </lineage>
</organism>
<dbReference type="EMBL" id="FRFD01000012">
    <property type="protein sequence ID" value="SHO53125.1"/>
    <property type="molecule type" value="Genomic_DNA"/>
</dbReference>
<reference evidence="1 2" key="1">
    <citation type="submission" date="2016-12" db="EMBL/GenBank/DDBJ databases">
        <authorList>
            <person name="Song W.-J."/>
            <person name="Kurnit D.M."/>
        </authorList>
    </citation>
    <scope>NUCLEOTIDE SEQUENCE [LARGE SCALE GENOMIC DNA]</scope>
    <source>
        <strain evidence="1 2">DSM 12503</strain>
    </source>
</reference>
<evidence type="ECO:0000313" key="2">
    <source>
        <dbReference type="Proteomes" id="UP000184612"/>
    </source>
</evidence>
<sequence length="99" mass="11308">MKRIYWDIFAKDSLGGLFGTIGQTTGMDDAAPICYINEKKECFLIANSLRIFLRMVTSECEWRTNMIPSHGIVFYKSKTDAEHSLEFLEICQGIENSDC</sequence>
<dbReference type="AlphaFoldDB" id="A0A1M7YKG8"/>
<proteinExistence type="predicted"/>
<gene>
    <name evidence="1" type="ORF">SAMN02745217_03978</name>
</gene>
<dbReference type="RefSeq" id="WP_073590602.1">
    <property type="nucleotide sequence ID" value="NZ_FRFD01000012.1"/>
</dbReference>
<evidence type="ECO:0000313" key="1">
    <source>
        <dbReference type="EMBL" id="SHO53125.1"/>
    </source>
</evidence>
<keyword evidence="2" id="KW-1185">Reference proteome</keyword>
<name>A0A1M7YKG8_9FIRM</name>
<accession>A0A1M7YKG8</accession>
<dbReference type="OrthoDB" id="2924046at2"/>
<dbReference type="STRING" id="1121345.SAMN02745217_03978"/>
<dbReference type="Proteomes" id="UP000184612">
    <property type="component" value="Unassembled WGS sequence"/>
</dbReference>